<protein>
    <submittedName>
        <fullName evidence="1">LORF2 protein</fullName>
    </submittedName>
</protein>
<dbReference type="Proteomes" id="UP000475037">
    <property type="component" value="Unassembled WGS sequence"/>
</dbReference>
<feature type="non-terminal residue" evidence="1">
    <location>
        <position position="1"/>
    </location>
</feature>
<sequence length="130" mass="15190">KGFCAAKGSINKAERPPVGWEKLCADHTFDQGLISKIHKELLRLNSRKTGACVLDRHFSKENIQMANRYMKRCSTSLIIREIQIKSTMIYHFTPVRTARIKKTRNNRCRRGRGEKRCKLVRPLWETARSF</sequence>
<dbReference type="EMBL" id="VOAJ01005691">
    <property type="protein sequence ID" value="KAF0873872.1"/>
    <property type="molecule type" value="Genomic_DNA"/>
</dbReference>
<evidence type="ECO:0000313" key="1">
    <source>
        <dbReference type="EMBL" id="KAF0873872.1"/>
    </source>
</evidence>
<gene>
    <name evidence="1" type="ORF">FOF47_R03626</name>
</gene>
<organism evidence="1 2">
    <name type="scientific">Crocuta crocuta</name>
    <name type="common">Spotted hyena</name>
    <dbReference type="NCBI Taxonomy" id="9678"/>
    <lineage>
        <taxon>Eukaryota</taxon>
        <taxon>Metazoa</taxon>
        <taxon>Chordata</taxon>
        <taxon>Craniata</taxon>
        <taxon>Vertebrata</taxon>
        <taxon>Euteleostomi</taxon>
        <taxon>Mammalia</taxon>
        <taxon>Eutheria</taxon>
        <taxon>Laurasiatheria</taxon>
        <taxon>Carnivora</taxon>
        <taxon>Feliformia</taxon>
        <taxon>Hyaenidae</taxon>
        <taxon>Crocuta</taxon>
    </lineage>
</organism>
<accession>A0A6G1AEK3</accession>
<keyword evidence="2" id="KW-1185">Reference proteome</keyword>
<evidence type="ECO:0000313" key="2">
    <source>
        <dbReference type="Proteomes" id="UP000475037"/>
    </source>
</evidence>
<feature type="non-terminal residue" evidence="1">
    <location>
        <position position="130"/>
    </location>
</feature>
<name>A0A6G1AEK3_CROCR</name>
<proteinExistence type="predicted"/>
<comment type="caution">
    <text evidence="1">The sequence shown here is derived from an EMBL/GenBank/DDBJ whole genome shotgun (WGS) entry which is preliminary data.</text>
</comment>
<dbReference type="AlphaFoldDB" id="A0A6G1AEK3"/>
<reference evidence="1 2" key="1">
    <citation type="submission" date="2019-11" db="EMBL/GenBank/DDBJ databases">
        <authorList>
            <person name="Yang C."/>
            <person name="Li F."/>
        </authorList>
    </citation>
    <scope>NUCLEOTIDE SEQUENCE [LARGE SCALE GENOMIC DNA]</scope>
    <source>
        <strain evidence="1">KB4526</strain>
        <tissue evidence="1">Muscle</tissue>
    </source>
</reference>